<dbReference type="InterPro" id="IPR004017">
    <property type="entry name" value="Cys_rich_dom"/>
</dbReference>
<evidence type="ECO:0000313" key="3">
    <source>
        <dbReference type="Proteomes" id="UP000555407"/>
    </source>
</evidence>
<dbReference type="EMBL" id="JAASRO010000001">
    <property type="protein sequence ID" value="NIK61408.1"/>
    <property type="molecule type" value="Genomic_DNA"/>
</dbReference>
<evidence type="ECO:0000259" key="1">
    <source>
        <dbReference type="SMART" id="SM00530"/>
    </source>
</evidence>
<dbReference type="RefSeq" id="WP_167215896.1">
    <property type="nucleotide sequence ID" value="NZ_JAASRO010000001.1"/>
</dbReference>
<accession>A0A7X5VHP1</accession>
<evidence type="ECO:0000313" key="2">
    <source>
        <dbReference type="EMBL" id="NIK61408.1"/>
    </source>
</evidence>
<comment type="caution">
    <text evidence="2">The sequence shown here is derived from an EMBL/GenBank/DDBJ whole genome shotgun (WGS) entry which is preliminary data.</text>
</comment>
<dbReference type="InterPro" id="IPR001387">
    <property type="entry name" value="Cro/C1-type_HTH"/>
</dbReference>
<dbReference type="Gene3D" id="1.10.260.40">
    <property type="entry name" value="lambda repressor-like DNA-binding domains"/>
    <property type="match status" value="1"/>
</dbReference>
<dbReference type="Pfam" id="PF13560">
    <property type="entry name" value="HTH_31"/>
    <property type="match status" value="1"/>
</dbReference>
<proteinExistence type="predicted"/>
<sequence>MTEQLIANNLRAERIRAGFESVHELAERAGIDPTWCSYIEEGRVLATGEELDRLVTALGGIPPSRIYEQTWRQLTLLKRPGYGMDTMSRLWRAWRDESHLLMSRDEINFYDRPPGLDHEAEVYVNLSCGTQRSPHLLQDTVSVLEALGVSFIAAAGPSAGCCGKPLFRNGPEGSYERHRTNRIERSQAWGATTHVNWCGACQQTSAAAAARQELLEGGPPPVREIQLIPFLRERVGELGDKVRWKREVRRRVIAEGHPAMSEVHSSAQRDIAGLLSMVPGVEVAGLYDGHSDLSPCVTFGLEGSRPPEWTRRPETPAEREDHRRQLAAEIHSRGADTVSCMHQTCHQKWSRYASDELAVVHPISVLAEALDCGHPDRYQEAVRHGNPQRLLEESRPRWESWGVTAERAAELAEALCVMAADDYAPITEIDDDPDSFAMQRRVRAGLSCGGGCGGCTTHSDPAMVQAW</sequence>
<dbReference type="SUPFAM" id="SSF47413">
    <property type="entry name" value="lambda repressor-like DNA-binding domains"/>
    <property type="match status" value="1"/>
</dbReference>
<dbReference type="GO" id="GO:0003677">
    <property type="term" value="F:DNA binding"/>
    <property type="evidence" value="ECO:0007669"/>
    <property type="project" value="InterPro"/>
</dbReference>
<dbReference type="CDD" id="cd00093">
    <property type="entry name" value="HTH_XRE"/>
    <property type="match status" value="1"/>
</dbReference>
<gene>
    <name evidence="2" type="ORF">BJY22_007125</name>
</gene>
<keyword evidence="3" id="KW-1185">Reference proteome</keyword>
<organism evidence="2 3">
    <name type="scientific">Kribbella shirazensis</name>
    <dbReference type="NCBI Taxonomy" id="1105143"/>
    <lineage>
        <taxon>Bacteria</taxon>
        <taxon>Bacillati</taxon>
        <taxon>Actinomycetota</taxon>
        <taxon>Actinomycetes</taxon>
        <taxon>Propionibacteriales</taxon>
        <taxon>Kribbellaceae</taxon>
        <taxon>Kribbella</taxon>
    </lineage>
</organism>
<dbReference type="AlphaFoldDB" id="A0A7X5VHP1"/>
<dbReference type="SMART" id="SM00530">
    <property type="entry name" value="HTH_XRE"/>
    <property type="match status" value="1"/>
</dbReference>
<dbReference type="GO" id="GO:0016491">
    <property type="term" value="F:oxidoreductase activity"/>
    <property type="evidence" value="ECO:0007669"/>
    <property type="project" value="UniProtKB-ARBA"/>
</dbReference>
<dbReference type="InterPro" id="IPR010982">
    <property type="entry name" value="Lambda_DNA-bd_dom_sf"/>
</dbReference>
<reference evidence="2 3" key="1">
    <citation type="submission" date="2020-03" db="EMBL/GenBank/DDBJ databases">
        <title>Sequencing the genomes of 1000 actinobacteria strains.</title>
        <authorList>
            <person name="Klenk H.-P."/>
        </authorList>
    </citation>
    <scope>NUCLEOTIDE SEQUENCE [LARGE SCALE GENOMIC DNA]</scope>
    <source>
        <strain evidence="2 3">DSM 45490</strain>
    </source>
</reference>
<feature type="domain" description="HTH cro/C1-type" evidence="1">
    <location>
        <begin position="9"/>
        <end position="65"/>
    </location>
</feature>
<protein>
    <submittedName>
        <fullName evidence="2">Transcriptional regulator with XRE-family HTH domain</fullName>
    </submittedName>
</protein>
<name>A0A7X5VHP1_9ACTN</name>
<dbReference type="Pfam" id="PF02754">
    <property type="entry name" value="CCG"/>
    <property type="match status" value="1"/>
</dbReference>
<dbReference type="Proteomes" id="UP000555407">
    <property type="component" value="Unassembled WGS sequence"/>
</dbReference>